<dbReference type="Proteomes" id="UP001551176">
    <property type="component" value="Unassembled WGS sequence"/>
</dbReference>
<evidence type="ECO:0000259" key="2">
    <source>
        <dbReference type="Pfam" id="PF03756"/>
    </source>
</evidence>
<evidence type="ECO:0000313" key="3">
    <source>
        <dbReference type="EMBL" id="MEU6826133.1"/>
    </source>
</evidence>
<accession>A0ABV3BYP0</accession>
<feature type="region of interest" description="Disordered" evidence="1">
    <location>
        <begin position="179"/>
        <end position="214"/>
    </location>
</feature>
<feature type="compositionally biased region" description="Low complexity" evidence="1">
    <location>
        <begin position="181"/>
        <end position="197"/>
    </location>
</feature>
<gene>
    <name evidence="3" type="ORF">ABZ921_36440</name>
</gene>
<feature type="region of interest" description="Disordered" evidence="1">
    <location>
        <begin position="1"/>
        <end position="23"/>
    </location>
</feature>
<organism evidence="3 4">
    <name type="scientific">Streptomyces atriruber</name>
    <dbReference type="NCBI Taxonomy" id="545121"/>
    <lineage>
        <taxon>Bacteria</taxon>
        <taxon>Bacillati</taxon>
        <taxon>Actinomycetota</taxon>
        <taxon>Actinomycetes</taxon>
        <taxon>Kitasatosporales</taxon>
        <taxon>Streptomycetaceae</taxon>
        <taxon>Streptomyces</taxon>
    </lineage>
</organism>
<name>A0ABV3BYP0_9ACTN</name>
<evidence type="ECO:0000256" key="1">
    <source>
        <dbReference type="SAM" id="MobiDB-lite"/>
    </source>
</evidence>
<proteinExistence type="predicted"/>
<protein>
    <submittedName>
        <fullName evidence="3">AfsA-related hotdog domain-containing protein</fullName>
    </submittedName>
</protein>
<comment type="caution">
    <text evidence="3">The sequence shown here is derived from an EMBL/GenBank/DDBJ whole genome shotgun (WGS) entry which is preliminary data.</text>
</comment>
<reference evidence="3 4" key="1">
    <citation type="submission" date="2024-06" db="EMBL/GenBank/DDBJ databases">
        <title>The Natural Products Discovery Center: Release of the First 8490 Sequenced Strains for Exploring Actinobacteria Biosynthetic Diversity.</title>
        <authorList>
            <person name="Kalkreuter E."/>
            <person name="Kautsar S.A."/>
            <person name="Yang D."/>
            <person name="Bader C.D."/>
            <person name="Teijaro C.N."/>
            <person name="Fluegel L."/>
            <person name="Davis C.M."/>
            <person name="Simpson J.R."/>
            <person name="Lauterbach L."/>
            <person name="Steele A.D."/>
            <person name="Gui C."/>
            <person name="Meng S."/>
            <person name="Li G."/>
            <person name="Viehrig K."/>
            <person name="Ye F."/>
            <person name="Su P."/>
            <person name="Kiefer A.F."/>
            <person name="Nichols A."/>
            <person name="Cepeda A.J."/>
            <person name="Yan W."/>
            <person name="Fan B."/>
            <person name="Jiang Y."/>
            <person name="Adhikari A."/>
            <person name="Zheng C.-J."/>
            <person name="Schuster L."/>
            <person name="Cowan T.M."/>
            <person name="Smanski M.J."/>
            <person name="Chevrette M.G."/>
            <person name="De Carvalho L.P.S."/>
            <person name="Shen B."/>
        </authorList>
    </citation>
    <scope>NUCLEOTIDE SEQUENCE [LARGE SCALE GENOMIC DNA]</scope>
    <source>
        <strain evidence="3 4">NPDC046838</strain>
    </source>
</reference>
<sequence length="331" mass="35199">MSGDQDRLPTAGAPECGRGGTLRLVQRTPSWEPPDAAGPAGGEAEFVLTGELPRGHPVFGDGPRRFHDLQAGAEMLREIGELLGQHLFGVPANRTGVFYRFAVRTPDISAWRDPGTGSPALLTTLLRVRPDKVIDGVPRALEFRTDLQIDDVPCGAGTANVVFLPPVVYRNHQALGRTSAPREPAAADGGGAPVDPAEVGRAAPGNVLVHGPSEPAHGRLSAGIRIPAHWPLPRVTEHGHVPAAVQLEALRQTALLCTGRSHRFAPDRCALSSLEVHFRGYAEPAAPMRCAAVSGPYDRDPRGRRRVPVTLTLSQTGRAVLEAVVTVVEDL</sequence>
<keyword evidence="4" id="KW-1185">Reference proteome</keyword>
<dbReference type="RefSeq" id="WP_359357117.1">
    <property type="nucleotide sequence ID" value="NZ_JBEYXV010000024.1"/>
</dbReference>
<evidence type="ECO:0000313" key="4">
    <source>
        <dbReference type="Proteomes" id="UP001551176"/>
    </source>
</evidence>
<feature type="domain" description="A-factor biosynthesis hotdog" evidence="2">
    <location>
        <begin position="199"/>
        <end position="327"/>
    </location>
</feature>
<dbReference type="InterPro" id="IPR005509">
    <property type="entry name" value="AfsA_hotdog_dom"/>
</dbReference>
<dbReference type="EMBL" id="JBEYXV010000024">
    <property type="protein sequence ID" value="MEU6826133.1"/>
    <property type="molecule type" value="Genomic_DNA"/>
</dbReference>
<dbReference type="Pfam" id="PF03756">
    <property type="entry name" value="AfsA"/>
    <property type="match status" value="1"/>
</dbReference>